<dbReference type="Proteomes" id="UP001305414">
    <property type="component" value="Unassembled WGS sequence"/>
</dbReference>
<proteinExistence type="predicted"/>
<sequence length="256" mass="28803">MEGTSEFFDNSDKIGDTIWPFIEDLDPTLATDAFPNKQMLGCDFDSTRVFTGQRITELDDMIEIGDAVQCTASQTVTINDTAENHVIDQADIWKQWTTLSEGSEGQLDWETHDNILRMDFTNEKNAILPDETETEERLQYGLHSHQVLTSQSVTELYDTVDRSDVPCATPSQNGAIKDTAEIHSTSQPMVWERHSTGSEVERNFETIGSAVGTQFNSEPPVTIQAEGERFEGPFHDYSGPDDDTLGCLWWEFDGYI</sequence>
<organism evidence="1 2">
    <name type="scientific">Xylaria bambusicola</name>
    <dbReference type="NCBI Taxonomy" id="326684"/>
    <lineage>
        <taxon>Eukaryota</taxon>
        <taxon>Fungi</taxon>
        <taxon>Dikarya</taxon>
        <taxon>Ascomycota</taxon>
        <taxon>Pezizomycotina</taxon>
        <taxon>Sordariomycetes</taxon>
        <taxon>Xylariomycetidae</taxon>
        <taxon>Xylariales</taxon>
        <taxon>Xylariaceae</taxon>
        <taxon>Xylaria</taxon>
    </lineage>
</organism>
<dbReference type="AlphaFoldDB" id="A0AAN7UK41"/>
<reference evidence="1 2" key="1">
    <citation type="submission" date="2023-10" db="EMBL/GenBank/DDBJ databases">
        <title>Draft genome sequence of Xylaria bambusicola isolate GMP-LS, the root and basal stem rot pathogen of sugarcane in Indonesia.</title>
        <authorList>
            <person name="Selvaraj P."/>
            <person name="Muralishankar V."/>
            <person name="Muruganantham S."/>
            <person name="Sp S."/>
            <person name="Haryani S."/>
            <person name="Lau K.J.X."/>
            <person name="Naqvi N.I."/>
        </authorList>
    </citation>
    <scope>NUCLEOTIDE SEQUENCE [LARGE SCALE GENOMIC DNA]</scope>
    <source>
        <strain evidence="1">GMP-LS</strain>
    </source>
</reference>
<keyword evidence="2" id="KW-1185">Reference proteome</keyword>
<evidence type="ECO:0000313" key="2">
    <source>
        <dbReference type="Proteomes" id="UP001305414"/>
    </source>
</evidence>
<accession>A0AAN7UK41</accession>
<name>A0AAN7UK41_9PEZI</name>
<dbReference type="EMBL" id="JAWHQM010000037">
    <property type="protein sequence ID" value="KAK5634015.1"/>
    <property type="molecule type" value="Genomic_DNA"/>
</dbReference>
<evidence type="ECO:0000313" key="1">
    <source>
        <dbReference type="EMBL" id="KAK5634015.1"/>
    </source>
</evidence>
<protein>
    <submittedName>
        <fullName evidence="1">Uncharacterized protein</fullName>
    </submittedName>
</protein>
<gene>
    <name evidence="1" type="ORF">RRF57_009729</name>
</gene>
<comment type="caution">
    <text evidence="1">The sequence shown here is derived from an EMBL/GenBank/DDBJ whole genome shotgun (WGS) entry which is preliminary data.</text>
</comment>